<dbReference type="InterPro" id="IPR027065">
    <property type="entry name" value="Lon_Prtase"/>
</dbReference>
<dbReference type="GO" id="GO:0004252">
    <property type="term" value="F:serine-type endopeptidase activity"/>
    <property type="evidence" value="ECO:0007669"/>
    <property type="project" value="InterPro"/>
</dbReference>
<dbReference type="OrthoDB" id="5297432at2"/>
<dbReference type="Gene3D" id="3.40.50.300">
    <property type="entry name" value="P-loop containing nucleotide triphosphate hydrolases"/>
    <property type="match status" value="1"/>
</dbReference>
<dbReference type="EMBL" id="LAXJ01000002">
    <property type="protein sequence ID" value="KRS14322.1"/>
    <property type="molecule type" value="Genomic_DNA"/>
</dbReference>
<proteinExistence type="predicted"/>
<dbReference type="Pfam" id="PF00004">
    <property type="entry name" value="AAA"/>
    <property type="match status" value="1"/>
</dbReference>
<dbReference type="SUPFAM" id="SSF52540">
    <property type="entry name" value="P-loop containing nucleoside triphosphate hydrolases"/>
    <property type="match status" value="1"/>
</dbReference>
<dbReference type="GO" id="GO:0016887">
    <property type="term" value="F:ATP hydrolysis activity"/>
    <property type="evidence" value="ECO:0007669"/>
    <property type="project" value="InterPro"/>
</dbReference>
<comment type="caution">
    <text evidence="2">The sequence shown here is derived from an EMBL/GenBank/DDBJ whole genome shotgun (WGS) entry which is preliminary data.</text>
</comment>
<feature type="domain" description="AAA+ ATPase" evidence="1">
    <location>
        <begin position="459"/>
        <end position="606"/>
    </location>
</feature>
<organism evidence="2 3">
    <name type="scientific">Roseovarius atlanticus</name>
    <dbReference type="NCBI Taxonomy" id="1641875"/>
    <lineage>
        <taxon>Bacteria</taxon>
        <taxon>Pseudomonadati</taxon>
        <taxon>Pseudomonadota</taxon>
        <taxon>Alphaproteobacteria</taxon>
        <taxon>Rhodobacterales</taxon>
        <taxon>Roseobacteraceae</taxon>
        <taxon>Roseovarius</taxon>
    </lineage>
</organism>
<sequence length="673" mass="77331">MSDIEYESIVRMLKKRTAQISIKDLLKLLKIRARVHGQPCDFVDRQFYPDEKFRELIIGVLGNYMTMHQVQSAFPKINERSLIVAKTSKQRNLNYLQKNAKNEALMYLRTVLIHKMIDMGIEPDLIEQTGDGEEDDIDREMYLDQIAELFTFDEIKAQFRPLDDDDDPELRWMHDAVSDFLKKSEESREEKKKKKDDQRKVESALKWRSEGVEVHFLHELLLRKVKDAGEQPGIIFEELDEEDRDIIVSLLSGYMSIEDVVKTFPLKKERVLRDKRKRMKRVMSYLENNAGDIDVDDLRKIANRRLLHLNREEIPPAYDQKPLLARKDYYKRLADIYYDASDMHEYLEKHRNGDSKSEEKDEPAISLGDFLDQEGLRKQTYDYLTNPDQYSSVNPKNPVPERVKYILTRKIEAVELLDLEKLDAVQKKLSVKYPHATNVIEGILGGIRRGFRFGRRMVAIRPTLLVGAPGTGKSALAEDLMRALDIATTRVSVGGMTGTNLFGVHAGYSTSLPSIVTTSVANARVINPGLIIDEVDKTPKRSVNGDVIDTLLALLEPNEAKTWYEPFLASNVDASHVNWFMTANQIDMVDTPLISRCDVYRVEQPDAKHVGNLVKSIVAEYASEVGVDPRFFQLSSGDIQYLEQTMPKHKSVRVLKQLVRVILDEHEQNSFDA</sequence>
<accession>A0A0T5NZM8</accession>
<dbReference type="InterPro" id="IPR003593">
    <property type="entry name" value="AAA+_ATPase"/>
</dbReference>
<gene>
    <name evidence="2" type="ORF">XM53_00895</name>
</gene>
<dbReference type="RefSeq" id="WP_057789363.1">
    <property type="nucleotide sequence ID" value="NZ_LAXJ01000002.1"/>
</dbReference>
<reference evidence="2 3" key="1">
    <citation type="submission" date="2015-04" db="EMBL/GenBank/DDBJ databases">
        <title>The draft genome sequence of Roseovarius sp.R12b.</title>
        <authorList>
            <person name="Li G."/>
            <person name="Lai Q."/>
            <person name="Shao Z."/>
            <person name="Yan P."/>
        </authorList>
    </citation>
    <scope>NUCLEOTIDE SEQUENCE [LARGE SCALE GENOMIC DNA]</scope>
    <source>
        <strain evidence="2 3">R12B</strain>
    </source>
</reference>
<dbReference type="GO" id="GO:0006515">
    <property type="term" value="P:protein quality control for misfolded or incompletely synthesized proteins"/>
    <property type="evidence" value="ECO:0007669"/>
    <property type="project" value="TreeGrafter"/>
</dbReference>
<dbReference type="GO" id="GO:0007005">
    <property type="term" value="P:mitochondrion organization"/>
    <property type="evidence" value="ECO:0007669"/>
    <property type="project" value="TreeGrafter"/>
</dbReference>
<dbReference type="GO" id="GO:0003697">
    <property type="term" value="F:single-stranded DNA binding"/>
    <property type="evidence" value="ECO:0007669"/>
    <property type="project" value="TreeGrafter"/>
</dbReference>
<dbReference type="GO" id="GO:0004176">
    <property type="term" value="F:ATP-dependent peptidase activity"/>
    <property type="evidence" value="ECO:0007669"/>
    <property type="project" value="InterPro"/>
</dbReference>
<dbReference type="GO" id="GO:0051131">
    <property type="term" value="P:chaperone-mediated protein complex assembly"/>
    <property type="evidence" value="ECO:0007669"/>
    <property type="project" value="TreeGrafter"/>
</dbReference>
<protein>
    <recommendedName>
        <fullName evidence="1">AAA+ ATPase domain-containing protein</fullName>
    </recommendedName>
</protein>
<dbReference type="PANTHER" id="PTHR43718">
    <property type="entry name" value="LON PROTEASE"/>
    <property type="match status" value="1"/>
</dbReference>
<keyword evidence="3" id="KW-1185">Reference proteome</keyword>
<evidence type="ECO:0000313" key="3">
    <source>
        <dbReference type="Proteomes" id="UP000051295"/>
    </source>
</evidence>
<dbReference type="PANTHER" id="PTHR43718:SF2">
    <property type="entry name" value="LON PROTEASE HOMOLOG, MITOCHONDRIAL"/>
    <property type="match status" value="1"/>
</dbReference>
<dbReference type="InterPro" id="IPR003959">
    <property type="entry name" value="ATPase_AAA_core"/>
</dbReference>
<dbReference type="STRING" id="1641875.XM53_00895"/>
<dbReference type="SMART" id="SM00382">
    <property type="entry name" value="AAA"/>
    <property type="match status" value="1"/>
</dbReference>
<dbReference type="AlphaFoldDB" id="A0A0T5NZM8"/>
<name>A0A0T5NZM8_9RHOB</name>
<dbReference type="PATRIC" id="fig|1641875.4.peg.1264"/>
<dbReference type="Proteomes" id="UP000051295">
    <property type="component" value="Unassembled WGS sequence"/>
</dbReference>
<evidence type="ECO:0000259" key="1">
    <source>
        <dbReference type="SMART" id="SM00382"/>
    </source>
</evidence>
<dbReference type="GO" id="GO:0005524">
    <property type="term" value="F:ATP binding"/>
    <property type="evidence" value="ECO:0007669"/>
    <property type="project" value="InterPro"/>
</dbReference>
<evidence type="ECO:0000313" key="2">
    <source>
        <dbReference type="EMBL" id="KRS14322.1"/>
    </source>
</evidence>
<dbReference type="InterPro" id="IPR027417">
    <property type="entry name" value="P-loop_NTPase"/>
</dbReference>